<organism evidence="2 3">
    <name type="scientific">Brevibacterium jeotgali</name>
    <dbReference type="NCBI Taxonomy" id="1262550"/>
    <lineage>
        <taxon>Bacteria</taxon>
        <taxon>Bacillati</taxon>
        <taxon>Actinomycetota</taxon>
        <taxon>Actinomycetes</taxon>
        <taxon>Micrococcales</taxon>
        <taxon>Brevibacteriaceae</taxon>
        <taxon>Brevibacterium</taxon>
    </lineage>
</organism>
<evidence type="ECO:0000256" key="1">
    <source>
        <dbReference type="SAM" id="MobiDB-lite"/>
    </source>
</evidence>
<accession>A0A2H1L524</accession>
<protein>
    <recommendedName>
        <fullName evidence="4">Lipoprotein LpqN</fullName>
    </recommendedName>
</protein>
<gene>
    <name evidence="2" type="ORF">BJEO58_01426</name>
</gene>
<dbReference type="AlphaFoldDB" id="A0A2H1L524"/>
<keyword evidence="3" id="KW-1185">Reference proteome</keyword>
<sequence>MDDMTAMRTKKAVGGLGVAALLLLGGCGQDGGQVASGDETDASQAQPGSGDDVQGADGDMQDVQLGDVAVSIPSSWVETPDDDLQDGDWTMGYDDAREEPAVRLRMAPAINDSPHPDVAEGELVARAMAGGYYGSDWEGVHREKTDIPGAFRGFVTDFTYVSSDGKDMNGRWWLMTSPDTYEVAALEVSGESDVLTEDLIEEISSSVRLEPQ</sequence>
<name>A0A2H1L524_9MICO</name>
<evidence type="ECO:0008006" key="4">
    <source>
        <dbReference type="Google" id="ProtNLM"/>
    </source>
</evidence>
<feature type="region of interest" description="Disordered" evidence="1">
    <location>
        <begin position="29"/>
        <end position="59"/>
    </location>
</feature>
<evidence type="ECO:0000313" key="3">
    <source>
        <dbReference type="Proteomes" id="UP000234462"/>
    </source>
</evidence>
<dbReference type="EMBL" id="FXZM01000005">
    <property type="protein sequence ID" value="SMY11835.1"/>
    <property type="molecule type" value="Genomic_DNA"/>
</dbReference>
<dbReference type="Proteomes" id="UP000234462">
    <property type="component" value="Unassembled WGS sequence"/>
</dbReference>
<proteinExistence type="predicted"/>
<reference evidence="3" key="1">
    <citation type="submission" date="2017-03" db="EMBL/GenBank/DDBJ databases">
        <authorList>
            <person name="Monnet C."/>
        </authorList>
    </citation>
    <scope>NUCLEOTIDE SEQUENCE [LARGE SCALE GENOMIC DNA]</scope>
    <source>
        <strain evidence="3">SJ5-8</strain>
    </source>
</reference>
<evidence type="ECO:0000313" key="2">
    <source>
        <dbReference type="EMBL" id="SMY11835.1"/>
    </source>
</evidence>